<keyword evidence="2" id="KW-1185">Reference proteome</keyword>
<dbReference type="Proteomes" id="UP001207626">
    <property type="component" value="Unassembled WGS sequence"/>
</dbReference>
<proteinExistence type="predicted"/>
<evidence type="ECO:0000313" key="2">
    <source>
        <dbReference type="Proteomes" id="UP001207626"/>
    </source>
</evidence>
<sequence length="153" mass="17035">MSEKIELRESKLVHGRVDLKAATIDTLQTTFNILNKGTIEGIKSSDTLELVFLTNFGYVTGEIIDIAEASDESKAKDDFKKYLFASTIKHRNSAIAGFEEENENLRLTSDSSLVYLKNAIVKPFSNPESSFKFGDLMLFTDQIVGISGKGRME</sequence>
<protein>
    <submittedName>
        <fullName evidence="1">Uncharacterized protein</fullName>
    </submittedName>
</protein>
<organism evidence="1 2">
    <name type="scientific">Paenibacillus apiarius</name>
    <dbReference type="NCBI Taxonomy" id="46240"/>
    <lineage>
        <taxon>Bacteria</taxon>
        <taxon>Bacillati</taxon>
        <taxon>Bacillota</taxon>
        <taxon>Bacilli</taxon>
        <taxon>Bacillales</taxon>
        <taxon>Paenibacillaceae</taxon>
        <taxon>Paenibacillus</taxon>
    </lineage>
</organism>
<gene>
    <name evidence="1" type="ORF">M5X09_17140</name>
</gene>
<name>A0ABT4DX84_9BACL</name>
<accession>A0ABT4DX84</accession>
<dbReference type="EMBL" id="JAMDLW010000023">
    <property type="protein sequence ID" value="MCY9521370.1"/>
    <property type="molecule type" value="Genomic_DNA"/>
</dbReference>
<dbReference type="RefSeq" id="WP_268601408.1">
    <property type="nucleotide sequence ID" value="NZ_JAMDLV010000006.1"/>
</dbReference>
<evidence type="ECO:0000313" key="1">
    <source>
        <dbReference type="EMBL" id="MCY9521370.1"/>
    </source>
</evidence>
<comment type="caution">
    <text evidence="1">The sequence shown here is derived from an EMBL/GenBank/DDBJ whole genome shotgun (WGS) entry which is preliminary data.</text>
</comment>
<reference evidence="1 2" key="1">
    <citation type="submission" date="2022-05" db="EMBL/GenBank/DDBJ databases">
        <title>Genome Sequencing of Bee-Associated Microbes.</title>
        <authorList>
            <person name="Dunlap C."/>
        </authorList>
    </citation>
    <scope>NUCLEOTIDE SEQUENCE [LARGE SCALE GENOMIC DNA]</scope>
    <source>
        <strain evidence="1 2">NRRL NRS-1438</strain>
    </source>
</reference>